<comment type="similarity">
    <text evidence="4">Belongs to the oleosin family.</text>
</comment>
<organism evidence="10 11">
    <name type="scientific">Stylosanthes scabra</name>
    <dbReference type="NCBI Taxonomy" id="79078"/>
    <lineage>
        <taxon>Eukaryota</taxon>
        <taxon>Viridiplantae</taxon>
        <taxon>Streptophyta</taxon>
        <taxon>Embryophyta</taxon>
        <taxon>Tracheophyta</taxon>
        <taxon>Spermatophyta</taxon>
        <taxon>Magnoliopsida</taxon>
        <taxon>eudicotyledons</taxon>
        <taxon>Gunneridae</taxon>
        <taxon>Pentapetalae</taxon>
        <taxon>rosids</taxon>
        <taxon>fabids</taxon>
        <taxon>Fabales</taxon>
        <taxon>Fabaceae</taxon>
        <taxon>Papilionoideae</taxon>
        <taxon>50 kb inversion clade</taxon>
        <taxon>dalbergioids sensu lato</taxon>
        <taxon>Dalbergieae</taxon>
        <taxon>Pterocarpus clade</taxon>
        <taxon>Stylosanthes</taxon>
    </lineage>
</organism>
<keyword evidence="11" id="KW-1185">Reference proteome</keyword>
<evidence type="ECO:0000256" key="4">
    <source>
        <dbReference type="ARBA" id="ARBA00010858"/>
    </source>
</evidence>
<accession>A0ABU6VIP7</accession>
<evidence type="ECO:0000313" key="11">
    <source>
        <dbReference type="Proteomes" id="UP001341840"/>
    </source>
</evidence>
<keyword evidence="5" id="KW-0551">Lipid droplet</keyword>
<dbReference type="InterPro" id="IPR000136">
    <property type="entry name" value="Oleosin"/>
</dbReference>
<evidence type="ECO:0000256" key="3">
    <source>
        <dbReference type="ARBA" id="ARBA00004502"/>
    </source>
</evidence>
<dbReference type="Proteomes" id="UP001341840">
    <property type="component" value="Unassembled WGS sequence"/>
</dbReference>
<feature type="transmembrane region" description="Helical" evidence="9">
    <location>
        <begin position="20"/>
        <end position="49"/>
    </location>
</feature>
<evidence type="ECO:0000256" key="8">
    <source>
        <dbReference type="ARBA" id="ARBA00023136"/>
    </source>
</evidence>
<evidence type="ECO:0000256" key="7">
    <source>
        <dbReference type="ARBA" id="ARBA00022989"/>
    </source>
</evidence>
<dbReference type="PANTHER" id="PTHR33203:SF4">
    <property type="entry name" value="F27J15.22"/>
    <property type="match status" value="1"/>
</dbReference>
<keyword evidence="6 9" id="KW-0812">Transmembrane</keyword>
<reference evidence="10 11" key="1">
    <citation type="journal article" date="2023" name="Plants (Basel)">
        <title>Bridging the Gap: Combining Genomics and Transcriptomics Approaches to Understand Stylosanthes scabra, an Orphan Legume from the Brazilian Caatinga.</title>
        <authorList>
            <person name="Ferreira-Neto J.R.C."/>
            <person name="da Silva M.D."/>
            <person name="Binneck E."/>
            <person name="de Melo N.F."/>
            <person name="da Silva R.H."/>
            <person name="de Melo A.L.T.M."/>
            <person name="Pandolfi V."/>
            <person name="Bustamante F.O."/>
            <person name="Brasileiro-Vidal A.C."/>
            <person name="Benko-Iseppon A.M."/>
        </authorList>
    </citation>
    <scope>NUCLEOTIDE SEQUENCE [LARGE SCALE GENOMIC DNA]</scope>
    <source>
        <tissue evidence="10">Leaves</tissue>
    </source>
</reference>
<gene>
    <name evidence="10" type="ORF">PIB30_048642</name>
</gene>
<evidence type="ECO:0000256" key="2">
    <source>
        <dbReference type="ARBA" id="ARBA00004141"/>
    </source>
</evidence>
<evidence type="ECO:0000256" key="6">
    <source>
        <dbReference type="ARBA" id="ARBA00022692"/>
    </source>
</evidence>
<feature type="transmembrane region" description="Helical" evidence="9">
    <location>
        <begin position="55"/>
        <end position="88"/>
    </location>
</feature>
<evidence type="ECO:0000256" key="5">
    <source>
        <dbReference type="ARBA" id="ARBA00022677"/>
    </source>
</evidence>
<dbReference type="EMBL" id="JASCZI010151355">
    <property type="protein sequence ID" value="MED6172280.1"/>
    <property type="molecule type" value="Genomic_DNA"/>
</dbReference>
<keyword evidence="8 9" id="KW-0472">Membrane</keyword>
<protein>
    <submittedName>
        <fullName evidence="10">Uncharacterized protein</fullName>
    </submittedName>
</protein>
<comment type="caution">
    <text evidence="10">The sequence shown here is derived from an EMBL/GenBank/DDBJ whole genome shotgun (WGS) entry which is preliminary data.</text>
</comment>
<proteinExistence type="inferred from homology"/>
<evidence type="ECO:0000256" key="1">
    <source>
        <dbReference type="ARBA" id="ARBA00002582"/>
    </source>
</evidence>
<comment type="function">
    <text evidence="1">May have a structural role to stabilize the lipid body during desiccation of the seed by preventing coalescence of the oil. Probably interacts with both lipid and phospholipid moieties of lipid bodies. May also provide recognition signals for specific lipase anchorage in lipolysis during seedling growth.</text>
</comment>
<keyword evidence="7 9" id="KW-1133">Transmembrane helix</keyword>
<evidence type="ECO:0000256" key="9">
    <source>
        <dbReference type="SAM" id="Phobius"/>
    </source>
</evidence>
<dbReference type="PANTHER" id="PTHR33203">
    <property type="entry name" value="OLEOSIN"/>
    <property type="match status" value="1"/>
</dbReference>
<comment type="subcellular location">
    <subcellularLocation>
        <location evidence="3">Lipid droplet</location>
    </subcellularLocation>
    <subcellularLocation>
        <location evidence="2">Membrane</location>
        <topology evidence="2">Multi-pass membrane protein</topology>
    </subcellularLocation>
</comment>
<dbReference type="Pfam" id="PF01277">
    <property type="entry name" value="Oleosin"/>
    <property type="match status" value="1"/>
</dbReference>
<evidence type="ECO:0000313" key="10">
    <source>
        <dbReference type="EMBL" id="MED6172280.1"/>
    </source>
</evidence>
<sequence length="153" mass="17351">MANHYSSPPPTTKLFGFYTLIITTSIFLFLSGLTFIATIFGLVLFFPFIVLFSPIWLPLFIFGFIFISLFLSTCGFALLFLAALTWAYRCFLKIGSLGRFGSVRIHHPLPPRRAKLHARENVYEEEIIGEFKSKFGLNGGVLRAFLEHEGLAY</sequence>
<name>A0ABU6VIP7_9FABA</name>